<keyword evidence="10" id="KW-1185">Reference proteome</keyword>
<dbReference type="EMBL" id="BFAD01000005">
    <property type="protein sequence ID" value="GBE83502.1"/>
    <property type="molecule type" value="Genomic_DNA"/>
</dbReference>
<keyword evidence="1 5" id="KW-0378">Hydrolase</keyword>
<comment type="caution">
    <text evidence="9">The sequence shown here is derived from an EMBL/GenBank/DDBJ whole genome shotgun (WGS) entry which is preliminary data.</text>
</comment>
<evidence type="ECO:0000256" key="5">
    <source>
        <dbReference type="PIRNR" id="PIRNR000915"/>
    </source>
</evidence>
<evidence type="ECO:0000256" key="7">
    <source>
        <dbReference type="PIRSR" id="PIRSR000915-2"/>
    </source>
</evidence>
<sequence length="306" mass="33407">MTVGFPPTATRLTTREDYENLVDRYDTWLFDCDGVLWQGDTLIEGITEVLHFLRTHKKSVMFVTNNATKSRKNYMKKFDGLGVEAHVDEIFGSAFASAVYISSVLKLPKDKKVYVVGMSGLEEELREEGISFIGGTDPDDNVLGGYSLADFTTDPSVGAVLCGLDTHVNYKKLSKAFNHLLRNKDCVFLATNTDSTFPTAEGLLPGAGSISAPLRYSLGRDPISIGKPAGTMLDCIRAKHDYDPKRTIMVGDRLNTDIEFGKNGGLATLLVLTGIAKEAEVFGPNPSSTVPDYVTESLGDFRVLIS</sequence>
<dbReference type="RefSeq" id="XP_027614415.1">
    <property type="nucleotide sequence ID" value="XM_027758614.1"/>
</dbReference>
<dbReference type="PIRSF" id="PIRSF000915">
    <property type="entry name" value="PGP-type_phosphatase"/>
    <property type="match status" value="1"/>
</dbReference>
<evidence type="ECO:0000256" key="1">
    <source>
        <dbReference type="ARBA" id="ARBA00022801"/>
    </source>
</evidence>
<dbReference type="NCBIfam" id="TIGR01452">
    <property type="entry name" value="PGP_euk"/>
    <property type="match status" value="1"/>
</dbReference>
<evidence type="ECO:0000256" key="3">
    <source>
        <dbReference type="ARBA" id="ARBA00066659"/>
    </source>
</evidence>
<dbReference type="InterPro" id="IPR023214">
    <property type="entry name" value="HAD_sf"/>
</dbReference>
<feature type="binding site" evidence="8">
    <location>
        <position position="31"/>
    </location>
    <ligand>
        <name>Mg(2+)</name>
        <dbReference type="ChEBI" id="CHEBI:18420"/>
    </ligand>
</feature>
<evidence type="ECO:0000313" key="9">
    <source>
        <dbReference type="EMBL" id="GBE83502.1"/>
    </source>
</evidence>
<dbReference type="GO" id="GO:0008967">
    <property type="term" value="F:phosphoglycolate phosphatase activity"/>
    <property type="evidence" value="ECO:0007669"/>
    <property type="project" value="TreeGrafter"/>
</dbReference>
<dbReference type="GO" id="GO:0005737">
    <property type="term" value="C:cytoplasm"/>
    <property type="evidence" value="ECO:0007669"/>
    <property type="project" value="TreeGrafter"/>
</dbReference>
<keyword evidence="8" id="KW-0460">Magnesium</keyword>
<dbReference type="GO" id="GO:0004035">
    <property type="term" value="F:alkaline phosphatase activity"/>
    <property type="evidence" value="ECO:0007669"/>
    <property type="project" value="TreeGrafter"/>
</dbReference>
<evidence type="ECO:0000256" key="4">
    <source>
        <dbReference type="ARBA" id="ARBA00069197"/>
    </source>
</evidence>
<feature type="binding site" evidence="8">
    <location>
        <position position="252"/>
    </location>
    <ligand>
        <name>Mg(2+)</name>
        <dbReference type="ChEBI" id="CHEBI:18420"/>
    </ligand>
</feature>
<organism evidence="9 10">
    <name type="scientific">Sparassis crispa</name>
    <dbReference type="NCBI Taxonomy" id="139825"/>
    <lineage>
        <taxon>Eukaryota</taxon>
        <taxon>Fungi</taxon>
        <taxon>Dikarya</taxon>
        <taxon>Basidiomycota</taxon>
        <taxon>Agaricomycotina</taxon>
        <taxon>Agaricomycetes</taxon>
        <taxon>Polyporales</taxon>
        <taxon>Sparassidaceae</taxon>
        <taxon>Sparassis</taxon>
    </lineage>
</organism>
<dbReference type="OrthoDB" id="413953at2759"/>
<comment type="cofactor">
    <cofactor evidence="8">
        <name>Mg(2+)</name>
        <dbReference type="ChEBI" id="CHEBI:18420"/>
    </cofactor>
    <text evidence="8">Divalent metal ions. Mg(2+) is the most effective.</text>
</comment>
<dbReference type="STRING" id="139825.A0A401GMT5"/>
<dbReference type="Pfam" id="PF13344">
    <property type="entry name" value="Hydrolase_6"/>
    <property type="match status" value="1"/>
</dbReference>
<feature type="active site" description="Proton donor" evidence="6">
    <location>
        <position position="33"/>
    </location>
</feature>
<dbReference type="NCBIfam" id="TIGR01460">
    <property type="entry name" value="HAD-SF-IIA"/>
    <property type="match status" value="1"/>
</dbReference>
<feature type="binding site" evidence="8">
    <location>
        <position position="33"/>
    </location>
    <ligand>
        <name>Mg(2+)</name>
        <dbReference type="ChEBI" id="CHEBI:18420"/>
    </ligand>
</feature>
<evidence type="ECO:0000256" key="6">
    <source>
        <dbReference type="PIRSR" id="PIRSR000915-1"/>
    </source>
</evidence>
<dbReference type="InParanoid" id="A0A401GMT5"/>
<accession>A0A401GMT5</accession>
<gene>
    <name evidence="9" type="ORF">SCP_0505530</name>
</gene>
<proteinExistence type="predicted"/>
<dbReference type="Gene3D" id="3.40.50.1000">
    <property type="entry name" value="HAD superfamily/HAD-like"/>
    <property type="match status" value="2"/>
</dbReference>
<comment type="catalytic activity">
    <reaction evidence="2 5">
        <text>4-nitrophenyl phosphate + H2O = 4-nitrophenol + phosphate + H(+)</text>
        <dbReference type="Rhea" id="RHEA:21664"/>
        <dbReference type="ChEBI" id="CHEBI:15377"/>
        <dbReference type="ChEBI" id="CHEBI:15378"/>
        <dbReference type="ChEBI" id="CHEBI:43474"/>
        <dbReference type="ChEBI" id="CHEBI:57917"/>
        <dbReference type="ChEBI" id="CHEBI:61146"/>
        <dbReference type="EC" id="3.1.3.41"/>
    </reaction>
</comment>
<evidence type="ECO:0000256" key="8">
    <source>
        <dbReference type="PIRSR" id="PIRSR000915-3"/>
    </source>
</evidence>
<feature type="binding site" evidence="7">
    <location>
        <position position="227"/>
    </location>
    <ligand>
        <name>substrate</name>
    </ligand>
</feature>
<evidence type="ECO:0000256" key="2">
    <source>
        <dbReference type="ARBA" id="ARBA00050247"/>
    </source>
</evidence>
<dbReference type="InterPro" id="IPR006357">
    <property type="entry name" value="HAD-SF_hydro_IIA"/>
</dbReference>
<dbReference type="EC" id="3.1.3.41" evidence="3 5"/>
<dbReference type="InterPro" id="IPR036412">
    <property type="entry name" value="HAD-like_sf"/>
</dbReference>
<reference evidence="9 10" key="1">
    <citation type="journal article" date="2018" name="Sci. Rep.">
        <title>Genome sequence of the cauliflower mushroom Sparassis crispa (Hanabiratake) and its association with beneficial usage.</title>
        <authorList>
            <person name="Kiyama R."/>
            <person name="Furutani Y."/>
            <person name="Kawaguchi K."/>
            <person name="Nakanishi T."/>
        </authorList>
    </citation>
    <scope>NUCLEOTIDE SEQUENCE [LARGE SCALE GENOMIC DNA]</scope>
</reference>
<dbReference type="AlphaFoldDB" id="A0A401GMT5"/>
<dbReference type="GO" id="GO:0046872">
    <property type="term" value="F:metal ion binding"/>
    <property type="evidence" value="ECO:0007669"/>
    <property type="project" value="UniProtKB-KW"/>
</dbReference>
<dbReference type="PANTHER" id="PTHR19288">
    <property type="entry name" value="4-NITROPHENYLPHOSPHATASE-RELATED"/>
    <property type="match status" value="1"/>
</dbReference>
<dbReference type="SUPFAM" id="SSF56784">
    <property type="entry name" value="HAD-like"/>
    <property type="match status" value="1"/>
</dbReference>
<dbReference type="FunFam" id="3.40.50.1000:FF:000039">
    <property type="entry name" value="Phosphoglycolate phosphatase"/>
    <property type="match status" value="1"/>
</dbReference>
<name>A0A401GMT5_9APHY</name>
<protein>
    <recommendedName>
        <fullName evidence="4 5">4-nitrophenylphosphatase</fullName>
        <shortName evidence="5">PNPPase</shortName>
        <ecNumber evidence="3 5">3.1.3.41</ecNumber>
    </recommendedName>
</protein>
<dbReference type="InterPro" id="IPR006349">
    <property type="entry name" value="PGP_euk"/>
</dbReference>
<dbReference type="GeneID" id="38780419"/>
<dbReference type="PANTHER" id="PTHR19288:SF46">
    <property type="entry name" value="HALOACID DEHALOGENASE-LIKE HYDROLASE DOMAIN-CONTAINING PROTEIN 2"/>
    <property type="match status" value="1"/>
</dbReference>
<dbReference type="FunCoup" id="A0A401GMT5">
    <property type="interactions" value="30"/>
</dbReference>
<evidence type="ECO:0000313" key="10">
    <source>
        <dbReference type="Proteomes" id="UP000287166"/>
    </source>
</evidence>
<feature type="active site" description="Nucleophile" evidence="6">
    <location>
        <position position="31"/>
    </location>
</feature>
<dbReference type="Pfam" id="PF13242">
    <property type="entry name" value="Hydrolase_like"/>
    <property type="match status" value="1"/>
</dbReference>
<dbReference type="Proteomes" id="UP000287166">
    <property type="component" value="Unassembled WGS sequence"/>
</dbReference>
<keyword evidence="8" id="KW-0479">Metal-binding</keyword>